<dbReference type="AlphaFoldDB" id="A0A7Y2EAY0"/>
<gene>
    <name evidence="10" type="ORF">HKN21_16985</name>
</gene>
<dbReference type="Gene3D" id="2.40.50.140">
    <property type="entry name" value="Nucleic acid-binding proteins"/>
    <property type="match status" value="1"/>
</dbReference>
<reference evidence="10 11" key="1">
    <citation type="submission" date="2020-03" db="EMBL/GenBank/DDBJ databases">
        <title>Metabolic flexibility allows generalist bacteria to become dominant in a frequently disturbed ecosystem.</title>
        <authorList>
            <person name="Chen Y.-J."/>
            <person name="Leung P.M."/>
            <person name="Bay S.K."/>
            <person name="Hugenholtz P."/>
            <person name="Kessler A.J."/>
            <person name="Shelley G."/>
            <person name="Waite D.W."/>
            <person name="Cook P.L."/>
            <person name="Greening C."/>
        </authorList>
    </citation>
    <scope>NUCLEOTIDE SEQUENCE [LARGE SCALE GENOMIC DNA]</scope>
    <source>
        <strain evidence="10">SS_bin_28</strain>
    </source>
</reference>
<dbReference type="Pfam" id="PF01957">
    <property type="entry name" value="NfeD"/>
    <property type="match status" value="1"/>
</dbReference>
<proteinExistence type="predicted"/>
<feature type="signal peptide" evidence="6">
    <location>
        <begin position="1"/>
        <end position="25"/>
    </location>
</feature>
<evidence type="ECO:0000259" key="9">
    <source>
        <dbReference type="Pfam" id="PF25145"/>
    </source>
</evidence>
<evidence type="ECO:0000313" key="11">
    <source>
        <dbReference type="Proteomes" id="UP000547674"/>
    </source>
</evidence>
<feature type="domain" description="NfeD integral membrane" evidence="8">
    <location>
        <begin position="240"/>
        <end position="357"/>
    </location>
</feature>
<dbReference type="InterPro" id="IPR052165">
    <property type="entry name" value="Membrane_assoc_protease"/>
</dbReference>
<dbReference type="SUPFAM" id="SSF52096">
    <property type="entry name" value="ClpP/crotonase"/>
    <property type="match status" value="1"/>
</dbReference>
<name>A0A7Y2EAY0_UNCEI</name>
<dbReference type="SUPFAM" id="SSF141322">
    <property type="entry name" value="NfeD domain-like"/>
    <property type="match status" value="1"/>
</dbReference>
<keyword evidence="2 5" id="KW-0812">Transmembrane</keyword>
<keyword evidence="4 5" id="KW-0472">Membrane</keyword>
<evidence type="ECO:0000256" key="2">
    <source>
        <dbReference type="ARBA" id="ARBA00022692"/>
    </source>
</evidence>
<keyword evidence="6" id="KW-0732">Signal</keyword>
<feature type="transmembrane region" description="Helical" evidence="5">
    <location>
        <begin position="309"/>
        <end position="328"/>
    </location>
</feature>
<feature type="chain" id="PRO_5031072793" evidence="6">
    <location>
        <begin position="26"/>
        <end position="432"/>
    </location>
</feature>
<accession>A0A7Y2EAY0</accession>
<dbReference type="Pfam" id="PF24961">
    <property type="entry name" value="NfeD_membrane"/>
    <property type="match status" value="1"/>
</dbReference>
<evidence type="ECO:0000256" key="5">
    <source>
        <dbReference type="SAM" id="Phobius"/>
    </source>
</evidence>
<feature type="transmembrane region" description="Helical" evidence="5">
    <location>
        <begin position="340"/>
        <end position="361"/>
    </location>
</feature>
<evidence type="ECO:0000256" key="1">
    <source>
        <dbReference type="ARBA" id="ARBA00004141"/>
    </source>
</evidence>
<dbReference type="PANTHER" id="PTHR33507">
    <property type="entry name" value="INNER MEMBRANE PROTEIN YBBJ"/>
    <property type="match status" value="1"/>
</dbReference>
<dbReference type="Gene3D" id="3.90.226.10">
    <property type="entry name" value="2-enoyl-CoA Hydratase, Chain A, domain 1"/>
    <property type="match status" value="1"/>
</dbReference>
<feature type="transmembrane region" description="Helical" evidence="5">
    <location>
        <begin position="285"/>
        <end position="302"/>
    </location>
</feature>
<evidence type="ECO:0000256" key="3">
    <source>
        <dbReference type="ARBA" id="ARBA00022989"/>
    </source>
</evidence>
<dbReference type="InterPro" id="IPR056738">
    <property type="entry name" value="NfeD1b_N"/>
</dbReference>
<organism evidence="10 11">
    <name type="scientific">Eiseniibacteriota bacterium</name>
    <dbReference type="NCBI Taxonomy" id="2212470"/>
    <lineage>
        <taxon>Bacteria</taxon>
        <taxon>Candidatus Eiseniibacteriota</taxon>
    </lineage>
</organism>
<evidence type="ECO:0000259" key="8">
    <source>
        <dbReference type="Pfam" id="PF24961"/>
    </source>
</evidence>
<feature type="domain" description="NfeD-like C-terminal" evidence="7">
    <location>
        <begin position="373"/>
        <end position="429"/>
    </location>
</feature>
<dbReference type="InterPro" id="IPR056739">
    <property type="entry name" value="NfeD_membrane"/>
</dbReference>
<evidence type="ECO:0000256" key="6">
    <source>
        <dbReference type="SAM" id="SignalP"/>
    </source>
</evidence>
<evidence type="ECO:0000256" key="4">
    <source>
        <dbReference type="ARBA" id="ARBA00023136"/>
    </source>
</evidence>
<dbReference type="Pfam" id="PF25145">
    <property type="entry name" value="NfeD1b_N"/>
    <property type="match status" value="1"/>
</dbReference>
<dbReference type="InterPro" id="IPR012340">
    <property type="entry name" value="NA-bd_OB-fold"/>
</dbReference>
<dbReference type="Proteomes" id="UP000547674">
    <property type="component" value="Unassembled WGS sequence"/>
</dbReference>
<dbReference type="GO" id="GO:0016020">
    <property type="term" value="C:membrane"/>
    <property type="evidence" value="ECO:0007669"/>
    <property type="project" value="UniProtKB-SubCell"/>
</dbReference>
<comment type="subcellular location">
    <subcellularLocation>
        <location evidence="1">Membrane</location>
        <topology evidence="1">Multi-pass membrane protein</topology>
    </subcellularLocation>
</comment>
<dbReference type="EMBL" id="JABDJR010000681">
    <property type="protein sequence ID" value="NNF08459.1"/>
    <property type="molecule type" value="Genomic_DNA"/>
</dbReference>
<dbReference type="InterPro" id="IPR002810">
    <property type="entry name" value="NfeD-like_C"/>
</dbReference>
<evidence type="ECO:0000259" key="7">
    <source>
        <dbReference type="Pfam" id="PF01957"/>
    </source>
</evidence>
<dbReference type="PANTHER" id="PTHR33507:SF4">
    <property type="entry name" value="NODULATION COMPETITIVENESS PROTEIN NFED"/>
    <property type="match status" value="1"/>
</dbReference>
<dbReference type="InterPro" id="IPR029045">
    <property type="entry name" value="ClpP/crotonase-like_dom_sf"/>
</dbReference>
<feature type="domain" description="NfeD1b N-terminal" evidence="9">
    <location>
        <begin position="29"/>
        <end position="221"/>
    </location>
</feature>
<keyword evidence="3 5" id="KW-1133">Transmembrane helix</keyword>
<comment type="caution">
    <text evidence="10">The sequence shown here is derived from an EMBL/GenBank/DDBJ whole genome shotgun (WGS) entry which is preliminary data.</text>
</comment>
<feature type="transmembrane region" description="Helical" evidence="5">
    <location>
        <begin position="232"/>
        <end position="254"/>
    </location>
</feature>
<protein>
    <submittedName>
        <fullName evidence="10">Nodulation protein NfeD</fullName>
    </submittedName>
</protein>
<evidence type="ECO:0000313" key="10">
    <source>
        <dbReference type="EMBL" id="NNF08459.1"/>
    </source>
</evidence>
<sequence>MKRLSIALGLLSLLLGLATPSTSRAQVVHWLVVDDIIGPISADYMLDAIKEAETAQAEVLVFELDTPGGLMDSMRSIIKGILASDVPVAVYIAPEGARAASAGTFIALSAHIAAMAPGTNLGAASPVAGAGGEMDSTMASKVFNDAEAYIRSLARTHDRNEEWAASAVRSAESLPASEAVEQNVVDFIANSPEELLAKMDGREVKMAEGKFKTLSTAQATIETKTLTQRYKILSLLNNPTISYLLLMLGFYGLFFELSNPGAIFPGVAGSICLILGLLGLQTLSISYAGLLLMIVALVLFFLETQITSHGLLTVGGAGALLAGSLMLFESPAPFLRVSMQVALPTVLLSLVFFGFAILMALRAQKRRVVSGEEALVGLVGEVRKTLDPEGTIFVAGEHWTAVSESSDPLPVGVSVEVVAVDRLTLHVKPVSS</sequence>
<dbReference type="CDD" id="cd07020">
    <property type="entry name" value="Clp_protease_NfeD_1"/>
    <property type="match status" value="1"/>
</dbReference>